<comment type="similarity">
    <text evidence="2 6">Belongs to the 4-toluene sulfonate uptake permease (TSUP) (TC 2.A.102) family.</text>
</comment>
<evidence type="ECO:0000313" key="8">
    <source>
        <dbReference type="Proteomes" id="UP000252731"/>
    </source>
</evidence>
<feature type="transmembrane region" description="Helical" evidence="6">
    <location>
        <begin position="101"/>
        <end position="120"/>
    </location>
</feature>
<keyword evidence="6" id="KW-1003">Cell membrane</keyword>
<evidence type="ECO:0000256" key="5">
    <source>
        <dbReference type="ARBA" id="ARBA00023136"/>
    </source>
</evidence>
<reference evidence="7 8" key="1">
    <citation type="submission" date="2018-06" db="EMBL/GenBank/DDBJ databases">
        <title>Freshwater and sediment microbial communities from various areas in North America, analyzing microbe dynamics in response to fracking.</title>
        <authorList>
            <person name="Lamendella R."/>
        </authorList>
    </citation>
    <scope>NUCLEOTIDE SEQUENCE [LARGE SCALE GENOMIC DNA]</scope>
    <source>
        <strain evidence="7 8">14_TX</strain>
    </source>
</reference>
<dbReference type="RefSeq" id="WP_113883900.1">
    <property type="nucleotide sequence ID" value="NZ_QNSF01000009.1"/>
</dbReference>
<dbReference type="InterPro" id="IPR002781">
    <property type="entry name" value="TM_pro_TauE-like"/>
</dbReference>
<evidence type="ECO:0000313" key="7">
    <source>
        <dbReference type="EMBL" id="RBP90537.1"/>
    </source>
</evidence>
<evidence type="ECO:0000256" key="1">
    <source>
        <dbReference type="ARBA" id="ARBA00004141"/>
    </source>
</evidence>
<comment type="subcellular location">
    <subcellularLocation>
        <location evidence="6">Cell membrane</location>
        <topology evidence="6">Multi-pass membrane protein</topology>
    </subcellularLocation>
    <subcellularLocation>
        <location evidence="1">Membrane</location>
        <topology evidence="1">Multi-pass membrane protein</topology>
    </subcellularLocation>
</comment>
<name>A0A366JQF7_CYTFI</name>
<dbReference type="AlphaFoldDB" id="A0A366JQF7"/>
<keyword evidence="5 6" id="KW-0472">Membrane</keyword>
<dbReference type="InterPro" id="IPR051598">
    <property type="entry name" value="TSUP/Inactive_protease-like"/>
</dbReference>
<keyword evidence="8" id="KW-1185">Reference proteome</keyword>
<dbReference type="Proteomes" id="UP000252731">
    <property type="component" value="Unassembled WGS sequence"/>
</dbReference>
<evidence type="ECO:0000256" key="4">
    <source>
        <dbReference type="ARBA" id="ARBA00022989"/>
    </source>
</evidence>
<protein>
    <recommendedName>
        <fullName evidence="6">Probable membrane transporter protein</fullName>
    </recommendedName>
</protein>
<evidence type="ECO:0000256" key="2">
    <source>
        <dbReference type="ARBA" id="ARBA00009142"/>
    </source>
</evidence>
<organism evidence="7 8">
    <name type="scientific">Cytobacillus firmus</name>
    <name type="common">Bacillus firmus</name>
    <dbReference type="NCBI Taxonomy" id="1399"/>
    <lineage>
        <taxon>Bacteria</taxon>
        <taxon>Bacillati</taxon>
        <taxon>Bacillota</taxon>
        <taxon>Bacilli</taxon>
        <taxon>Bacillales</taxon>
        <taxon>Bacillaceae</taxon>
        <taxon>Cytobacillus</taxon>
    </lineage>
</organism>
<sequence>MRKLLTVTIVGFIAQLIDGSLGMAYGVTSSSLLLMLGMAPAVASASIHMSEVVTTAASGFFHFKFGNVDRGTVLKLILPGGVGAFIGACFLSNIPGEAVRPFISVFLLSLGFYILFRFLFLKNAYNENRGIELSNKKAAILGLLGGFADATGGGGWGPITTPVLLAQKDTVPRKVIGTVDTSEFVIALSATAGFLISLGWQEFDWFWVIALMIGGMFAAPIAAWLVRKLPSYILGVAVGGVIIITNFHTIINLADIEVTLSYLLYACLFILWLIAIIFTIKKNNKG</sequence>
<dbReference type="PANTHER" id="PTHR43701:SF12">
    <property type="entry name" value="MEMBRANE TRANSPORTER PROTEIN YTNM-RELATED"/>
    <property type="match status" value="1"/>
</dbReference>
<accession>A0A366JQF7</accession>
<keyword evidence="4 6" id="KW-1133">Transmembrane helix</keyword>
<comment type="caution">
    <text evidence="7">The sequence shown here is derived from an EMBL/GenBank/DDBJ whole genome shotgun (WGS) entry which is preliminary data.</text>
</comment>
<feature type="transmembrane region" description="Helical" evidence="6">
    <location>
        <begin position="233"/>
        <end position="254"/>
    </location>
</feature>
<feature type="transmembrane region" description="Helical" evidence="6">
    <location>
        <begin position="32"/>
        <end position="61"/>
    </location>
</feature>
<dbReference type="Pfam" id="PF01925">
    <property type="entry name" value="TauE"/>
    <property type="match status" value="1"/>
</dbReference>
<feature type="transmembrane region" description="Helical" evidence="6">
    <location>
        <begin position="260"/>
        <end position="280"/>
    </location>
</feature>
<feature type="transmembrane region" description="Helical" evidence="6">
    <location>
        <begin position="206"/>
        <end position="226"/>
    </location>
</feature>
<proteinExistence type="inferred from homology"/>
<dbReference type="OrthoDB" id="45564at2"/>
<evidence type="ECO:0000256" key="3">
    <source>
        <dbReference type="ARBA" id="ARBA00022692"/>
    </source>
</evidence>
<feature type="transmembrane region" description="Helical" evidence="6">
    <location>
        <begin position="73"/>
        <end position="95"/>
    </location>
</feature>
<keyword evidence="3 6" id="KW-0812">Transmembrane</keyword>
<dbReference type="GO" id="GO:0005886">
    <property type="term" value="C:plasma membrane"/>
    <property type="evidence" value="ECO:0007669"/>
    <property type="project" value="UniProtKB-SubCell"/>
</dbReference>
<gene>
    <name evidence="7" type="ORF">DFO70_10942</name>
</gene>
<dbReference type="PANTHER" id="PTHR43701">
    <property type="entry name" value="MEMBRANE TRANSPORTER PROTEIN MJ0441-RELATED"/>
    <property type="match status" value="1"/>
</dbReference>
<evidence type="ECO:0000256" key="6">
    <source>
        <dbReference type="RuleBase" id="RU363041"/>
    </source>
</evidence>
<dbReference type="EMBL" id="QNSF01000009">
    <property type="protein sequence ID" value="RBP90537.1"/>
    <property type="molecule type" value="Genomic_DNA"/>
</dbReference>